<dbReference type="EMBL" id="NCKU01002799">
    <property type="protein sequence ID" value="RWS08763.1"/>
    <property type="molecule type" value="Genomic_DNA"/>
</dbReference>
<sequence>MAFEDVLAEVGDFGWYQKRLCYFFQFPVSLVMAWISMPTYFMLATPDHWCYVPQLSNFSLEIQKKLIRPPKANNPNRLDSCRMYDIDYNIFLNNSASVLFFNKSSENITTKACDNGWTFDPSDYESTAVTELNLYCDRSIWISNIFTCHSIGMVVVTEIVGPSKRAFIMGIDGGLWALGISILPLVVYLSRNWVNLNIINFIVTAMIFLGWRLLPESPRWLLAEGRHSELYKTLANIARVNGRKEPANLKAKVNELIKEHAESGEKNVSSWDFFTKPGLRKNFLLITFSIVAEDSAYYGLALNFENLEGNTFLNFFMLAVVEIPSSILTWYIIETRLGRRWSNSILLTFGGVLLCIPIMLSSQHGTAITVLSIFAKFVTNTALLITYQQAAELYPTSLRNQGIGINVAAGCIVTLMLPYLSHLGRDNVLIPLTTIGVACVLSGVASTFLPETLNQNLPQEVYEAQQFGKGQKFFSLATKPSKSKVN</sequence>
<evidence type="ECO:0000313" key="6">
    <source>
        <dbReference type="EMBL" id="RWS08763.1"/>
    </source>
</evidence>
<keyword evidence="4 5" id="KW-0472">Membrane</keyword>
<feature type="transmembrane region" description="Helical" evidence="5">
    <location>
        <begin position="193"/>
        <end position="214"/>
    </location>
</feature>
<feature type="transmembrane region" description="Helical" evidence="5">
    <location>
        <begin position="428"/>
        <end position="449"/>
    </location>
</feature>
<feature type="transmembrane region" description="Helical" evidence="5">
    <location>
        <begin position="20"/>
        <end position="43"/>
    </location>
</feature>
<feature type="transmembrane region" description="Helical" evidence="5">
    <location>
        <begin position="345"/>
        <end position="362"/>
    </location>
</feature>
<comment type="caution">
    <text evidence="6">The sequence shown here is derived from an EMBL/GenBank/DDBJ whole genome shotgun (WGS) entry which is preliminary data.</text>
</comment>
<feature type="transmembrane region" description="Helical" evidence="5">
    <location>
        <begin position="403"/>
        <end position="422"/>
    </location>
</feature>
<dbReference type="GO" id="GO:0016020">
    <property type="term" value="C:membrane"/>
    <property type="evidence" value="ECO:0007669"/>
    <property type="project" value="UniProtKB-SubCell"/>
</dbReference>
<feature type="transmembrane region" description="Helical" evidence="5">
    <location>
        <begin position="368"/>
        <end position="387"/>
    </location>
</feature>
<organism evidence="6 7">
    <name type="scientific">Dinothrombium tinctorium</name>
    <dbReference type="NCBI Taxonomy" id="1965070"/>
    <lineage>
        <taxon>Eukaryota</taxon>
        <taxon>Metazoa</taxon>
        <taxon>Ecdysozoa</taxon>
        <taxon>Arthropoda</taxon>
        <taxon>Chelicerata</taxon>
        <taxon>Arachnida</taxon>
        <taxon>Acari</taxon>
        <taxon>Acariformes</taxon>
        <taxon>Trombidiformes</taxon>
        <taxon>Prostigmata</taxon>
        <taxon>Anystina</taxon>
        <taxon>Parasitengona</taxon>
        <taxon>Trombidioidea</taxon>
        <taxon>Trombidiidae</taxon>
        <taxon>Dinothrombium</taxon>
    </lineage>
</organism>
<feature type="transmembrane region" description="Helical" evidence="5">
    <location>
        <begin position="167"/>
        <end position="187"/>
    </location>
</feature>
<dbReference type="PANTHER" id="PTHR24064">
    <property type="entry name" value="SOLUTE CARRIER FAMILY 22 MEMBER"/>
    <property type="match status" value="1"/>
</dbReference>
<reference evidence="6 7" key="1">
    <citation type="journal article" date="2018" name="Gigascience">
        <title>Genomes of trombidid mites reveal novel predicted allergens and laterally-transferred genes associated with secondary metabolism.</title>
        <authorList>
            <person name="Dong X."/>
            <person name="Chaisiri K."/>
            <person name="Xia D."/>
            <person name="Armstrong S.D."/>
            <person name="Fang Y."/>
            <person name="Donnelly M.J."/>
            <person name="Kadowaki T."/>
            <person name="McGarry J.W."/>
            <person name="Darby A.C."/>
            <person name="Makepeace B.L."/>
        </authorList>
    </citation>
    <scope>NUCLEOTIDE SEQUENCE [LARGE SCALE GENOMIC DNA]</scope>
    <source>
        <strain evidence="6">UoL-WK</strain>
    </source>
</reference>
<dbReference type="OrthoDB" id="2544694at2759"/>
<evidence type="ECO:0000256" key="2">
    <source>
        <dbReference type="ARBA" id="ARBA00022692"/>
    </source>
</evidence>
<protein>
    <submittedName>
        <fullName evidence="6">Solute carrier family 22 member 5-like protein</fullName>
    </submittedName>
</protein>
<evidence type="ECO:0000256" key="5">
    <source>
        <dbReference type="SAM" id="Phobius"/>
    </source>
</evidence>
<dbReference type="AlphaFoldDB" id="A0A3S4QX10"/>
<evidence type="ECO:0000313" key="7">
    <source>
        <dbReference type="Proteomes" id="UP000285301"/>
    </source>
</evidence>
<feature type="transmembrane region" description="Helical" evidence="5">
    <location>
        <begin position="312"/>
        <end position="333"/>
    </location>
</feature>
<accession>A0A3S4QX10</accession>
<proteinExistence type="predicted"/>
<evidence type="ECO:0000256" key="1">
    <source>
        <dbReference type="ARBA" id="ARBA00004141"/>
    </source>
</evidence>
<keyword evidence="7" id="KW-1185">Reference proteome</keyword>
<evidence type="ECO:0000256" key="3">
    <source>
        <dbReference type="ARBA" id="ARBA00022989"/>
    </source>
</evidence>
<keyword evidence="3 5" id="KW-1133">Transmembrane helix</keyword>
<gene>
    <name evidence="6" type="ORF">B4U79_01080</name>
</gene>
<name>A0A3S4QX10_9ACAR</name>
<dbReference type="Proteomes" id="UP000285301">
    <property type="component" value="Unassembled WGS sequence"/>
</dbReference>
<feature type="transmembrane region" description="Helical" evidence="5">
    <location>
        <begin position="140"/>
        <end position="160"/>
    </location>
</feature>
<feature type="non-terminal residue" evidence="6">
    <location>
        <position position="486"/>
    </location>
</feature>
<dbReference type="GO" id="GO:0022857">
    <property type="term" value="F:transmembrane transporter activity"/>
    <property type="evidence" value="ECO:0007669"/>
    <property type="project" value="InterPro"/>
</dbReference>
<comment type="subcellular location">
    <subcellularLocation>
        <location evidence="1">Membrane</location>
        <topology evidence="1">Multi-pass membrane protein</topology>
    </subcellularLocation>
</comment>
<dbReference type="Pfam" id="PF00083">
    <property type="entry name" value="Sugar_tr"/>
    <property type="match status" value="1"/>
</dbReference>
<dbReference type="InterPro" id="IPR036259">
    <property type="entry name" value="MFS_trans_sf"/>
</dbReference>
<dbReference type="InterPro" id="IPR005828">
    <property type="entry name" value="MFS_sugar_transport-like"/>
</dbReference>
<evidence type="ECO:0000256" key="4">
    <source>
        <dbReference type="ARBA" id="ARBA00023136"/>
    </source>
</evidence>
<keyword evidence="2 5" id="KW-0812">Transmembrane</keyword>
<dbReference type="Gene3D" id="1.20.1250.20">
    <property type="entry name" value="MFS general substrate transporter like domains"/>
    <property type="match status" value="1"/>
</dbReference>
<dbReference type="STRING" id="1965070.A0A3S4QX10"/>
<dbReference type="SUPFAM" id="SSF103473">
    <property type="entry name" value="MFS general substrate transporter"/>
    <property type="match status" value="1"/>
</dbReference>